<sequence>MGYTFGEKPGLVLKLKLVLSLFVHCIFYLKLSYIEHCSFQAEYHYLFDAAIKLHQLGLDWSTPNRVPICNANTVCGNSQRNVQKRFHSSIDTTDPPQDGNKEFFRIKRNTQLKKLMNDYCDRHSVEYNSPRGPNSR</sequence>
<evidence type="ECO:0000313" key="1">
    <source>
        <dbReference type="EMBL" id="KAK4486946.1"/>
    </source>
</evidence>
<name>A0ABR0DCG0_9LAMI</name>
<keyword evidence="2" id="KW-1185">Reference proteome</keyword>
<dbReference type="Proteomes" id="UP001291926">
    <property type="component" value="Unassembled WGS sequence"/>
</dbReference>
<reference evidence="1 2" key="1">
    <citation type="journal article" date="2023" name="bioRxiv">
        <title>Genome report: Whole genome sequence and annotation of Penstemon davidsonii.</title>
        <authorList>
            <person name="Ostevik K.L."/>
            <person name="Alabady M."/>
            <person name="Zhang M."/>
            <person name="Rausher M.D."/>
        </authorList>
    </citation>
    <scope>NUCLEOTIDE SEQUENCE [LARGE SCALE GENOMIC DNA]</scope>
    <source>
        <strain evidence="1">DNT005</strain>
        <tissue evidence="1">Whole leaf</tissue>
    </source>
</reference>
<comment type="caution">
    <text evidence="1">The sequence shown here is derived from an EMBL/GenBank/DDBJ whole genome shotgun (WGS) entry which is preliminary data.</text>
</comment>
<dbReference type="EMBL" id="JAYDYQ010002152">
    <property type="protein sequence ID" value="KAK4486946.1"/>
    <property type="molecule type" value="Genomic_DNA"/>
</dbReference>
<organism evidence="1 2">
    <name type="scientific">Penstemon davidsonii</name>
    <dbReference type="NCBI Taxonomy" id="160366"/>
    <lineage>
        <taxon>Eukaryota</taxon>
        <taxon>Viridiplantae</taxon>
        <taxon>Streptophyta</taxon>
        <taxon>Embryophyta</taxon>
        <taxon>Tracheophyta</taxon>
        <taxon>Spermatophyta</taxon>
        <taxon>Magnoliopsida</taxon>
        <taxon>eudicotyledons</taxon>
        <taxon>Gunneridae</taxon>
        <taxon>Pentapetalae</taxon>
        <taxon>asterids</taxon>
        <taxon>lamiids</taxon>
        <taxon>Lamiales</taxon>
        <taxon>Plantaginaceae</taxon>
        <taxon>Cheloneae</taxon>
        <taxon>Penstemon</taxon>
    </lineage>
</organism>
<protein>
    <submittedName>
        <fullName evidence="1">Uncharacterized protein</fullName>
    </submittedName>
</protein>
<accession>A0ABR0DCG0</accession>
<proteinExistence type="predicted"/>
<evidence type="ECO:0000313" key="2">
    <source>
        <dbReference type="Proteomes" id="UP001291926"/>
    </source>
</evidence>
<gene>
    <name evidence="1" type="ORF">RD792_006261</name>
</gene>
<dbReference type="Gene3D" id="3.10.20.90">
    <property type="entry name" value="Phosphatidylinositol 3-kinase Catalytic Subunit, Chain A, domain 1"/>
    <property type="match status" value="1"/>
</dbReference>